<evidence type="ECO:0000256" key="10">
    <source>
        <dbReference type="ARBA" id="ARBA00022989"/>
    </source>
</evidence>
<dbReference type="PANTHER" id="PTHR43507:SF20">
    <property type="entry name" value="NADH-UBIQUINONE OXIDOREDUCTASE CHAIN 4"/>
    <property type="match status" value="1"/>
</dbReference>
<evidence type="ECO:0000256" key="14">
    <source>
        <dbReference type="ARBA" id="ARBA00023136"/>
    </source>
</evidence>
<evidence type="ECO:0000256" key="1">
    <source>
        <dbReference type="ARBA" id="ARBA00004225"/>
    </source>
</evidence>
<gene>
    <name evidence="18" type="primary">ND4</name>
</gene>
<feature type="transmembrane region" description="Helical" evidence="16">
    <location>
        <begin position="178"/>
        <end position="198"/>
    </location>
</feature>
<dbReference type="EC" id="7.1.1.2" evidence="3 16"/>
<comment type="similarity">
    <text evidence="2 16">Belongs to the complex I subunit 4 family.</text>
</comment>
<dbReference type="GO" id="GO:0015990">
    <property type="term" value="P:electron transport coupled proton transport"/>
    <property type="evidence" value="ECO:0007669"/>
    <property type="project" value="TreeGrafter"/>
</dbReference>
<dbReference type="GO" id="GO:0003954">
    <property type="term" value="F:NADH dehydrogenase activity"/>
    <property type="evidence" value="ECO:0007669"/>
    <property type="project" value="TreeGrafter"/>
</dbReference>
<evidence type="ECO:0000256" key="6">
    <source>
        <dbReference type="ARBA" id="ARBA00022660"/>
    </source>
</evidence>
<evidence type="ECO:0000256" key="16">
    <source>
        <dbReference type="RuleBase" id="RU003297"/>
    </source>
</evidence>
<dbReference type="AlphaFoldDB" id="A0A6B9VNQ0"/>
<dbReference type="GeneID" id="71456046"/>
<dbReference type="InterPro" id="IPR001750">
    <property type="entry name" value="ND/Mrp_TM"/>
</dbReference>
<reference evidence="18" key="1">
    <citation type="journal article" date="2020" name="J. Zoolog. Syst. Evol. Res.">
        <title>Highly divergent mitogenomes of Geukensia demissa (Bivalvia, Mytilidae) with extreme AT content.</title>
        <authorList>
            <person name="Lubosny M."/>
            <person name="Smietanka B."/>
            <person name="Przylucka A."/>
            <person name="Burzynski A."/>
        </authorList>
    </citation>
    <scope>NUCLEOTIDE SEQUENCE</scope>
    <source>
        <strain evidence="18">GEU_F</strain>
    </source>
</reference>
<feature type="transmembrane region" description="Helical" evidence="16">
    <location>
        <begin position="210"/>
        <end position="232"/>
    </location>
</feature>
<evidence type="ECO:0000256" key="9">
    <source>
        <dbReference type="ARBA" id="ARBA00022982"/>
    </source>
</evidence>
<evidence type="ECO:0000259" key="17">
    <source>
        <dbReference type="Pfam" id="PF00361"/>
    </source>
</evidence>
<dbReference type="RefSeq" id="YP_010317936.1">
    <property type="nucleotide sequence ID" value="NC_061903.1"/>
</dbReference>
<evidence type="ECO:0000256" key="5">
    <source>
        <dbReference type="ARBA" id="ARBA00022448"/>
    </source>
</evidence>
<dbReference type="Pfam" id="PF00361">
    <property type="entry name" value="Proton_antipo_M"/>
    <property type="match status" value="1"/>
</dbReference>
<evidence type="ECO:0000256" key="4">
    <source>
        <dbReference type="ARBA" id="ARBA00021006"/>
    </source>
</evidence>
<dbReference type="GO" id="GO:0008137">
    <property type="term" value="F:NADH dehydrogenase (ubiquinone) activity"/>
    <property type="evidence" value="ECO:0007669"/>
    <property type="project" value="UniProtKB-UniRule"/>
</dbReference>
<evidence type="ECO:0000256" key="12">
    <source>
        <dbReference type="ARBA" id="ARBA00023075"/>
    </source>
</evidence>
<keyword evidence="9 16" id="KW-0249">Electron transport</keyword>
<organism evidence="18">
    <name type="scientific">Geukensia demissa</name>
    <name type="common">Ribbed mussel</name>
    <name type="synonym">Ischadium demissa</name>
    <dbReference type="NCBI Taxonomy" id="27807"/>
    <lineage>
        <taxon>Eukaryota</taxon>
        <taxon>Metazoa</taxon>
        <taxon>Spiralia</taxon>
        <taxon>Lophotrochozoa</taxon>
        <taxon>Mollusca</taxon>
        <taxon>Bivalvia</taxon>
        <taxon>Autobranchia</taxon>
        <taxon>Pteriomorphia</taxon>
        <taxon>Mytilida</taxon>
        <taxon>Mytiloidea</taxon>
        <taxon>Mytilidae</taxon>
        <taxon>Brachidontinae</taxon>
        <taxon>Geukensia</taxon>
    </lineage>
</organism>
<accession>A0A6B9VNQ0</accession>
<feature type="transmembrane region" description="Helical" evidence="16">
    <location>
        <begin position="414"/>
        <end position="433"/>
    </location>
</feature>
<dbReference type="CTD" id="4538"/>
<evidence type="ECO:0000256" key="15">
    <source>
        <dbReference type="ARBA" id="ARBA00049551"/>
    </source>
</evidence>
<comment type="subcellular location">
    <subcellularLocation>
        <location evidence="1 16">Mitochondrion membrane</location>
        <topology evidence="1 16">Multi-pass membrane protein</topology>
    </subcellularLocation>
</comment>
<dbReference type="PRINTS" id="PR01437">
    <property type="entry name" value="NUOXDRDTASE4"/>
</dbReference>
<evidence type="ECO:0000256" key="13">
    <source>
        <dbReference type="ARBA" id="ARBA00023128"/>
    </source>
</evidence>
<comment type="catalytic activity">
    <reaction evidence="15 16">
        <text>a ubiquinone + NADH + 5 H(+)(in) = a ubiquinol + NAD(+) + 4 H(+)(out)</text>
        <dbReference type="Rhea" id="RHEA:29091"/>
        <dbReference type="Rhea" id="RHEA-COMP:9565"/>
        <dbReference type="Rhea" id="RHEA-COMP:9566"/>
        <dbReference type="ChEBI" id="CHEBI:15378"/>
        <dbReference type="ChEBI" id="CHEBI:16389"/>
        <dbReference type="ChEBI" id="CHEBI:17976"/>
        <dbReference type="ChEBI" id="CHEBI:57540"/>
        <dbReference type="ChEBI" id="CHEBI:57945"/>
        <dbReference type="EC" id="7.1.1.2"/>
    </reaction>
</comment>
<evidence type="ECO:0000256" key="11">
    <source>
        <dbReference type="ARBA" id="ARBA00023027"/>
    </source>
</evidence>
<keyword evidence="6 16" id="KW-0679">Respiratory chain</keyword>
<feature type="transmembrane region" description="Helical" evidence="16">
    <location>
        <begin position="330"/>
        <end position="351"/>
    </location>
</feature>
<feature type="transmembrane region" description="Helical" evidence="16">
    <location>
        <begin position="7"/>
        <end position="33"/>
    </location>
</feature>
<dbReference type="GO" id="GO:0031966">
    <property type="term" value="C:mitochondrial membrane"/>
    <property type="evidence" value="ECO:0007669"/>
    <property type="project" value="UniProtKB-SubCell"/>
</dbReference>
<proteinExistence type="inferred from homology"/>
<evidence type="ECO:0000256" key="2">
    <source>
        <dbReference type="ARBA" id="ARBA00009025"/>
    </source>
</evidence>
<dbReference type="InterPro" id="IPR003918">
    <property type="entry name" value="NADH_UbQ_OxRdtase"/>
</dbReference>
<name>A0A6B9VNQ0_GEUDE</name>
<evidence type="ECO:0000256" key="8">
    <source>
        <dbReference type="ARBA" id="ARBA00022967"/>
    </source>
</evidence>
<keyword evidence="10 16" id="KW-1133">Transmembrane helix</keyword>
<protein>
    <recommendedName>
        <fullName evidence="4 16">NADH-ubiquinone oxidoreductase chain 4</fullName>
        <ecNumber evidence="3 16">7.1.1.2</ecNumber>
    </recommendedName>
</protein>
<feature type="transmembrane region" description="Helical" evidence="16">
    <location>
        <begin position="137"/>
        <end position="158"/>
    </location>
</feature>
<feature type="transmembrane region" description="Helical" evidence="16">
    <location>
        <begin position="296"/>
        <end position="318"/>
    </location>
</feature>
<dbReference type="GO" id="GO:0048039">
    <property type="term" value="F:ubiquinone binding"/>
    <property type="evidence" value="ECO:0007669"/>
    <property type="project" value="TreeGrafter"/>
</dbReference>
<evidence type="ECO:0000256" key="3">
    <source>
        <dbReference type="ARBA" id="ARBA00012944"/>
    </source>
</evidence>
<geneLocation type="mitochondrion" evidence="18"/>
<dbReference type="GO" id="GO:0042773">
    <property type="term" value="P:ATP synthesis coupled electron transport"/>
    <property type="evidence" value="ECO:0007669"/>
    <property type="project" value="InterPro"/>
</dbReference>
<evidence type="ECO:0000313" key="18">
    <source>
        <dbReference type="EMBL" id="QHO63846.1"/>
    </source>
</evidence>
<comment type="function">
    <text evidence="16">Core subunit of the mitochondrial membrane respiratory chain NADH dehydrogenase (Complex I) which catalyzes electron transfer from NADH through the respiratory chain, using ubiquinone as an electron acceptor. Essential for the catalytic activity and assembly of complex I.</text>
</comment>
<feature type="domain" description="NADH:quinone oxidoreductase/Mrp antiporter transmembrane" evidence="17">
    <location>
        <begin position="101"/>
        <end position="385"/>
    </location>
</feature>
<feature type="transmembrane region" description="Helical" evidence="16">
    <location>
        <begin position="53"/>
        <end position="74"/>
    </location>
</feature>
<feature type="transmembrane region" description="Helical" evidence="16">
    <location>
        <begin position="105"/>
        <end position="125"/>
    </location>
</feature>
<feature type="transmembrane region" description="Helical" evidence="16">
    <location>
        <begin position="81"/>
        <end position="99"/>
    </location>
</feature>
<dbReference type="PANTHER" id="PTHR43507">
    <property type="entry name" value="NADH-UBIQUINONE OXIDOREDUCTASE CHAIN 4"/>
    <property type="match status" value="1"/>
</dbReference>
<keyword evidence="8" id="KW-1278">Translocase</keyword>
<keyword evidence="13 16" id="KW-0496">Mitochondrion</keyword>
<keyword evidence="14 16" id="KW-0472">Membrane</keyword>
<dbReference type="EMBL" id="MN449487">
    <property type="protein sequence ID" value="QHO63846.1"/>
    <property type="molecule type" value="Genomic_DNA"/>
</dbReference>
<keyword evidence="7 16" id="KW-0812">Transmembrane</keyword>
<keyword evidence="12 16" id="KW-0830">Ubiquinone</keyword>
<feature type="transmembrane region" description="Helical" evidence="16">
    <location>
        <begin position="269"/>
        <end position="290"/>
    </location>
</feature>
<feature type="transmembrane region" description="Helical" evidence="16">
    <location>
        <begin position="238"/>
        <end position="257"/>
    </location>
</feature>
<keyword evidence="11 16" id="KW-0520">NAD</keyword>
<keyword evidence="5 16" id="KW-0813">Transport</keyword>
<evidence type="ECO:0000256" key="7">
    <source>
        <dbReference type="ARBA" id="ARBA00022692"/>
    </source>
</evidence>
<feature type="transmembrane region" description="Helical" evidence="16">
    <location>
        <begin position="371"/>
        <end position="394"/>
    </location>
</feature>
<sequence length="434" mass="48891">MIFSLLFMLLYLMVMLKLNYVLVGLIVLLFMSMMMLLQSNGGMEMMGLFWCDLLSGSLICLTFIILILMVMMSFNVVRKKLFSYLINFMGLVLICTFTVMNFFFFFFFFESVLVPVLILILVWGYQPERLQAGSYMVIYTSMGSFPFLFGISSMVYEGMSDSMFSMMSMSSKFFCDFYFFYILGFLVKLPMFPFHLWLPKAHVEAPVSGSMILAGVLLKLGGYGMIRLLSLINFSMNGFVFSLFLGTGLMGGVYTSLMCIRQVDLKSLIAYSSVGHMSLVVLGLLSMNIVGYYGAIILMLGHGLCSSGLFSIVSMLYNSSNSRSVFLNKGVLLVCPWLSTFCFLLSIGNMAAPPTLNFLGEVILFMSSMKLSWILGVLLAMMSFLSACYSLFFYGVVCHGKNVGVKINSVNCNFIDCLVCFLHWFPLNLLFFFM</sequence>